<evidence type="ECO:0000259" key="3">
    <source>
        <dbReference type="PROSITE" id="PS01124"/>
    </source>
</evidence>
<reference evidence="4 5" key="1">
    <citation type="journal article" date="2008" name="Proc. Natl. Acad. Sci. U.S.A.">
        <title>Niche adaptation and genome expansion in the chlorophyll d-producing cyanobacterium Acaryochloris marina.</title>
        <authorList>
            <person name="Swingley W.D."/>
            <person name="Chen M."/>
            <person name="Cheung P.C."/>
            <person name="Conrad A.L."/>
            <person name="Dejesa L.C."/>
            <person name="Hao J."/>
            <person name="Honchak B.M."/>
            <person name="Karbach L.E."/>
            <person name="Kurdoglu A."/>
            <person name="Lahiri S."/>
            <person name="Mastrian S.D."/>
            <person name="Miyashita H."/>
            <person name="Page L."/>
            <person name="Ramakrishna P."/>
            <person name="Satoh S."/>
            <person name="Sattley W.M."/>
            <person name="Shimada Y."/>
            <person name="Taylor H.L."/>
            <person name="Tomo T."/>
            <person name="Tsuchiya T."/>
            <person name="Wang Z.T."/>
            <person name="Raymond J."/>
            <person name="Mimuro M."/>
            <person name="Blankenship R.E."/>
            <person name="Touchman J.W."/>
        </authorList>
    </citation>
    <scope>NUCLEOTIDE SEQUENCE [LARGE SCALE GENOMIC DNA]</scope>
    <source>
        <strain evidence="5">MBIC 11017</strain>
    </source>
</reference>
<proteinExistence type="predicted"/>
<dbReference type="SMART" id="SM00342">
    <property type="entry name" value="HTH_ARAC"/>
    <property type="match status" value="1"/>
</dbReference>
<dbReference type="Pfam" id="PF12833">
    <property type="entry name" value="HTH_18"/>
    <property type="match status" value="1"/>
</dbReference>
<evidence type="ECO:0000256" key="1">
    <source>
        <dbReference type="ARBA" id="ARBA00023015"/>
    </source>
</evidence>
<sequence>MCKIIELIDRHAISEGATETPIEGLQLFRTNHLVERLPGVYDPSICVIVQGQKRAYLDGTTHIYDRDQYLCSTLPIPAEAEVVEASPEKPLLGLLLRLETRTMFETVLEMTALDRGSASRAEVVPGLTVAKWDEDFATGLQRLLELLDDPVALNILGSGRLKELMFAVLRGEAGGAFVHAFGGGMQQISRALTFLNANLHEAISIDELAKEAGMSRAVFHRKFKEVTTYSPIQFIKLHRLNEASRLIVSGSTAGDAANRVGYSSQSQFSRDFRRYFGKSPYQWGLEQRSEQ</sequence>
<dbReference type="EMBL" id="CP000828">
    <property type="protein sequence ID" value="ABW26351.1"/>
    <property type="molecule type" value="Genomic_DNA"/>
</dbReference>
<evidence type="ECO:0000313" key="4">
    <source>
        <dbReference type="EMBL" id="ABW26351.1"/>
    </source>
</evidence>
<dbReference type="InterPro" id="IPR009057">
    <property type="entry name" value="Homeodomain-like_sf"/>
</dbReference>
<accession>B0C5B1</accession>
<dbReference type="eggNOG" id="COG2207">
    <property type="taxonomic scope" value="Bacteria"/>
</dbReference>
<dbReference type="STRING" id="329726.AM1_1317"/>
<dbReference type="HOGENOM" id="CLU_000445_100_2_3"/>
<evidence type="ECO:0000256" key="2">
    <source>
        <dbReference type="ARBA" id="ARBA00023163"/>
    </source>
</evidence>
<dbReference type="PANTHER" id="PTHR43436">
    <property type="entry name" value="ARAC-FAMILY TRANSCRIPTIONAL REGULATOR"/>
    <property type="match status" value="1"/>
</dbReference>
<dbReference type="Gene3D" id="1.10.10.60">
    <property type="entry name" value="Homeodomain-like"/>
    <property type="match status" value="1"/>
</dbReference>
<dbReference type="InterPro" id="IPR018060">
    <property type="entry name" value="HTH_AraC"/>
</dbReference>
<dbReference type="GO" id="GO:0043565">
    <property type="term" value="F:sequence-specific DNA binding"/>
    <property type="evidence" value="ECO:0007669"/>
    <property type="project" value="InterPro"/>
</dbReference>
<dbReference type="PANTHER" id="PTHR43436:SF2">
    <property type="entry name" value="ARAC_XYLS FAMILY TRANSCRIPTIONAL REGULATOR"/>
    <property type="match status" value="1"/>
</dbReference>
<dbReference type="InterPro" id="IPR009594">
    <property type="entry name" value="Tscrpt_reg_HTH_AraC_N"/>
</dbReference>
<feature type="domain" description="HTH araC/xylS-type" evidence="3">
    <location>
        <begin position="189"/>
        <end position="286"/>
    </location>
</feature>
<dbReference type="Pfam" id="PF06719">
    <property type="entry name" value="AraC_N"/>
    <property type="match status" value="1"/>
</dbReference>
<keyword evidence="5" id="KW-1185">Reference proteome</keyword>
<gene>
    <name evidence="4" type="ordered locus">AM1_1317</name>
</gene>
<keyword evidence="1" id="KW-0805">Transcription regulation</keyword>
<dbReference type="SUPFAM" id="SSF46689">
    <property type="entry name" value="Homeodomain-like"/>
    <property type="match status" value="2"/>
</dbReference>
<evidence type="ECO:0000313" key="5">
    <source>
        <dbReference type="Proteomes" id="UP000000268"/>
    </source>
</evidence>
<name>B0C5B1_ACAM1</name>
<dbReference type="GO" id="GO:0003700">
    <property type="term" value="F:DNA-binding transcription factor activity"/>
    <property type="evidence" value="ECO:0007669"/>
    <property type="project" value="InterPro"/>
</dbReference>
<organism evidence="4 5">
    <name type="scientific">Acaryochloris marina (strain MBIC 11017)</name>
    <dbReference type="NCBI Taxonomy" id="329726"/>
    <lineage>
        <taxon>Bacteria</taxon>
        <taxon>Bacillati</taxon>
        <taxon>Cyanobacteriota</taxon>
        <taxon>Cyanophyceae</taxon>
        <taxon>Acaryochloridales</taxon>
        <taxon>Acaryochloridaceae</taxon>
        <taxon>Acaryochloris</taxon>
    </lineage>
</organism>
<dbReference type="Proteomes" id="UP000000268">
    <property type="component" value="Chromosome"/>
</dbReference>
<dbReference type="PROSITE" id="PS01124">
    <property type="entry name" value="HTH_ARAC_FAMILY_2"/>
    <property type="match status" value="1"/>
</dbReference>
<protein>
    <submittedName>
        <fullName evidence="4">Transcriptional regulator, AraC family</fullName>
    </submittedName>
</protein>
<dbReference type="KEGG" id="amr:AM1_1317"/>
<dbReference type="AlphaFoldDB" id="B0C5B1"/>
<keyword evidence="2" id="KW-0804">Transcription</keyword>
<dbReference type="OrthoDB" id="34150at2"/>